<reference evidence="2 3" key="1">
    <citation type="journal article" date="2011" name="Front. Microbiol.">
        <title>Genomic signatures of strain selection and enhancement in Bacillus atrophaeus var. globigii, a historical biowarfare simulant.</title>
        <authorList>
            <person name="Gibbons H.S."/>
            <person name="Broomall S.M."/>
            <person name="McNew L.A."/>
            <person name="Daligault H."/>
            <person name="Chapman C."/>
            <person name="Bruce D."/>
            <person name="Karavis M."/>
            <person name="Krepps M."/>
            <person name="McGregor P.A."/>
            <person name="Hong C."/>
            <person name="Park K.H."/>
            <person name="Akmal A."/>
            <person name="Feldman A."/>
            <person name="Lin J.S."/>
            <person name="Chang W.E."/>
            <person name="Higgs B.W."/>
            <person name="Demirev P."/>
            <person name="Lindquist J."/>
            <person name="Liem A."/>
            <person name="Fochler E."/>
            <person name="Read T.D."/>
            <person name="Tapia R."/>
            <person name="Johnson S."/>
            <person name="Bishop-Lilly K.A."/>
            <person name="Detter C."/>
            <person name="Han C."/>
            <person name="Sozhamannan S."/>
            <person name="Rosenzweig C.N."/>
            <person name="Skowronski E.W."/>
        </authorList>
    </citation>
    <scope>NUCLEOTIDE SEQUENCE [LARGE SCALE GENOMIC DNA]</scope>
    <source>
        <strain evidence="2 3">Y4G10-17</strain>
    </source>
</reference>
<name>A0A432WHH1_9GAMM</name>
<evidence type="ECO:0000313" key="2">
    <source>
        <dbReference type="EMBL" id="RUO33205.1"/>
    </source>
</evidence>
<evidence type="ECO:0008006" key="4">
    <source>
        <dbReference type="Google" id="ProtNLM"/>
    </source>
</evidence>
<comment type="caution">
    <text evidence="2">The sequence shown here is derived from an EMBL/GenBank/DDBJ whole genome shotgun (WGS) entry which is preliminary data.</text>
</comment>
<gene>
    <name evidence="2" type="ORF">CWE14_08255</name>
</gene>
<evidence type="ECO:0000256" key="1">
    <source>
        <dbReference type="SAM" id="SignalP"/>
    </source>
</evidence>
<protein>
    <recommendedName>
        <fullName evidence="4">Secreted protein</fullName>
    </recommendedName>
</protein>
<proteinExistence type="predicted"/>
<keyword evidence="3" id="KW-1185">Reference proteome</keyword>
<evidence type="ECO:0000313" key="3">
    <source>
        <dbReference type="Proteomes" id="UP000287823"/>
    </source>
</evidence>
<sequence>MSRIRTLFMFLFVGALFSSVPLQSVASIDGYHDVAHDHLSLLQSQDFEGDDPDYLLVSSLPIAPLSPESGFSRTSPVQAIPVYAPYYSRAPPVRLNF</sequence>
<feature type="chain" id="PRO_5019269201" description="Secreted protein" evidence="1">
    <location>
        <begin position="27"/>
        <end position="97"/>
    </location>
</feature>
<dbReference type="EMBL" id="PIPO01000003">
    <property type="protein sequence ID" value="RUO33205.1"/>
    <property type="molecule type" value="Genomic_DNA"/>
</dbReference>
<dbReference type="RefSeq" id="WP_126798926.1">
    <property type="nucleotide sequence ID" value="NZ_PIPO01000003.1"/>
</dbReference>
<accession>A0A432WHH1</accession>
<keyword evidence="1" id="KW-0732">Signal</keyword>
<dbReference type="Proteomes" id="UP000287823">
    <property type="component" value="Unassembled WGS sequence"/>
</dbReference>
<organism evidence="2 3">
    <name type="scientific">Aliidiomarina soli</name>
    <dbReference type="NCBI Taxonomy" id="1928574"/>
    <lineage>
        <taxon>Bacteria</taxon>
        <taxon>Pseudomonadati</taxon>
        <taxon>Pseudomonadota</taxon>
        <taxon>Gammaproteobacteria</taxon>
        <taxon>Alteromonadales</taxon>
        <taxon>Idiomarinaceae</taxon>
        <taxon>Aliidiomarina</taxon>
    </lineage>
</organism>
<feature type="signal peptide" evidence="1">
    <location>
        <begin position="1"/>
        <end position="26"/>
    </location>
</feature>
<dbReference type="AlphaFoldDB" id="A0A432WHH1"/>